<evidence type="ECO:0000313" key="3">
    <source>
        <dbReference type="Proteomes" id="UP000825701"/>
    </source>
</evidence>
<keyword evidence="1" id="KW-0732">Signal</keyword>
<dbReference type="KEGG" id="cmet:K6K41_15020"/>
<evidence type="ECO:0000256" key="1">
    <source>
        <dbReference type="SAM" id="SignalP"/>
    </source>
</evidence>
<dbReference type="RefSeq" id="WP_261401322.1">
    <property type="nucleotide sequence ID" value="NZ_CP081869.1"/>
</dbReference>
<dbReference type="AlphaFoldDB" id="A0A9E6R858"/>
<evidence type="ECO:0000313" key="2">
    <source>
        <dbReference type="EMBL" id="QZN98407.1"/>
    </source>
</evidence>
<reference evidence="2" key="1">
    <citation type="submission" date="2021-08" db="EMBL/GenBank/DDBJ databases">
        <authorList>
            <person name="Zhang H."/>
            <person name="Xu M."/>
            <person name="Yu Z."/>
            <person name="Yang L."/>
            <person name="Cai Y."/>
        </authorList>
    </citation>
    <scope>NUCLEOTIDE SEQUENCE</scope>
    <source>
        <strain evidence="2">CHL1</strain>
    </source>
</reference>
<evidence type="ECO:0008006" key="4">
    <source>
        <dbReference type="Google" id="ProtNLM"/>
    </source>
</evidence>
<organism evidence="2 3">
    <name type="scientific">Chenggangzhangella methanolivorans</name>
    <dbReference type="NCBI Taxonomy" id="1437009"/>
    <lineage>
        <taxon>Bacteria</taxon>
        <taxon>Pseudomonadati</taxon>
        <taxon>Pseudomonadota</taxon>
        <taxon>Alphaproteobacteria</taxon>
        <taxon>Hyphomicrobiales</taxon>
        <taxon>Methylopilaceae</taxon>
        <taxon>Chenggangzhangella</taxon>
    </lineage>
</organism>
<gene>
    <name evidence="2" type="ORF">K6K41_15020</name>
</gene>
<keyword evidence="3" id="KW-1185">Reference proteome</keyword>
<dbReference type="EMBL" id="CP081869">
    <property type="protein sequence ID" value="QZN98407.1"/>
    <property type="molecule type" value="Genomic_DNA"/>
</dbReference>
<feature type="signal peptide" evidence="1">
    <location>
        <begin position="1"/>
        <end position="36"/>
    </location>
</feature>
<protein>
    <recommendedName>
        <fullName evidence="4">Lipoprotein</fullName>
    </recommendedName>
</protein>
<name>A0A9E6R858_9HYPH</name>
<feature type="chain" id="PRO_5039042540" description="Lipoprotein" evidence="1">
    <location>
        <begin position="37"/>
        <end position="110"/>
    </location>
</feature>
<sequence>MTGGGADQTKTRRIRKWAMTPSVWQALALLACAALAACGEASPWTALVVAPRKDVAGQPESVGLFRSLEDCRAAAVAKLAERGWSGDGSYHCGYRCEPHRDAFVCESMQR</sequence>
<dbReference type="Proteomes" id="UP000825701">
    <property type="component" value="Chromosome"/>
</dbReference>
<accession>A0A9E6R858</accession>
<proteinExistence type="predicted"/>